<reference evidence="4" key="2">
    <citation type="submission" date="2025-04" db="UniProtKB">
        <authorList>
            <consortium name="RefSeq"/>
        </authorList>
    </citation>
    <scope>IDENTIFICATION</scope>
    <source>
        <strain evidence="4">DH4</strain>
        <tissue evidence="4">Whole body</tissue>
    </source>
</reference>
<dbReference type="GO" id="GO:0005739">
    <property type="term" value="C:mitochondrion"/>
    <property type="evidence" value="ECO:0007669"/>
    <property type="project" value="TreeGrafter"/>
</dbReference>
<sequence length="131" mass="14322">MSGRKKTNQKSGRRGRASPSPIPPMQQKRFKAKNSSQPWTNNSSQSSTFQTAASTAAGVAVGSIIGQAIGSTLAGNINHVSSAKAESKNEEPCIPEIREFFECASRNEDLDTCKAYHDMWMKCQNGYKHKN</sequence>
<dbReference type="GO" id="GO:0007005">
    <property type="term" value="P:mitochondrion organization"/>
    <property type="evidence" value="ECO:0007669"/>
    <property type="project" value="InterPro"/>
</dbReference>
<dbReference type="AlphaFoldDB" id="A0A7M7LS49"/>
<feature type="region of interest" description="Disordered" evidence="1">
    <location>
        <begin position="1"/>
        <end position="51"/>
    </location>
</feature>
<dbReference type="PANTHER" id="PTHR13523:SF2">
    <property type="entry name" value="COILED-COIL-HELIX-COILED-COIL-HELIX DOMAIN CONTAINING 2, ISOFORM A-RELATED"/>
    <property type="match status" value="1"/>
</dbReference>
<dbReference type="Proteomes" id="UP000005203">
    <property type="component" value="Linkage group LG11"/>
</dbReference>
<evidence type="ECO:0000313" key="2">
    <source>
        <dbReference type="EnsemblMetazoa" id="XP_006566525"/>
    </source>
</evidence>
<evidence type="ECO:0000313" key="3">
    <source>
        <dbReference type="Proteomes" id="UP000005203"/>
    </source>
</evidence>
<dbReference type="GeneID" id="100578540"/>
<gene>
    <name evidence="4" type="primary">LOC100578540</name>
</gene>
<organism evidence="2">
    <name type="scientific">Apis mellifera</name>
    <name type="common">Honeybee</name>
    <dbReference type="NCBI Taxonomy" id="7460"/>
    <lineage>
        <taxon>Eukaryota</taxon>
        <taxon>Metazoa</taxon>
        <taxon>Ecdysozoa</taxon>
        <taxon>Arthropoda</taxon>
        <taxon>Hexapoda</taxon>
        <taxon>Insecta</taxon>
        <taxon>Pterygota</taxon>
        <taxon>Neoptera</taxon>
        <taxon>Endopterygota</taxon>
        <taxon>Hymenoptera</taxon>
        <taxon>Apocrita</taxon>
        <taxon>Aculeata</taxon>
        <taxon>Apoidea</taxon>
        <taxon>Anthophila</taxon>
        <taxon>Apidae</taxon>
        <taxon>Apis</taxon>
    </lineage>
</organism>
<dbReference type="KEGG" id="ame:100578540"/>
<keyword evidence="3" id="KW-1185">Reference proteome</keyword>
<feature type="compositionally biased region" description="Low complexity" evidence="1">
    <location>
        <begin position="40"/>
        <end position="51"/>
    </location>
</feature>
<proteinExistence type="predicted"/>
<dbReference type="EnsemblMetazoa" id="XM_006566462">
    <property type="protein sequence ID" value="XP_006566525"/>
    <property type="gene ID" value="LOC100578540"/>
</dbReference>
<protein>
    <submittedName>
        <fullName evidence="4">Coiled-coil-helix-coiled-coil-helix domain-containing protein 2-like isoform X2</fullName>
    </submittedName>
</protein>
<accession>A0A8B6Z6I5</accession>
<feature type="compositionally biased region" description="Basic residues" evidence="1">
    <location>
        <begin position="1"/>
        <end position="16"/>
    </location>
</feature>
<dbReference type="InterPro" id="IPR055304">
    <property type="entry name" value="CHCHD2/10-like"/>
</dbReference>
<dbReference type="GO" id="GO:0005634">
    <property type="term" value="C:nucleus"/>
    <property type="evidence" value="ECO:0007669"/>
    <property type="project" value="TreeGrafter"/>
</dbReference>
<evidence type="ECO:0000256" key="1">
    <source>
        <dbReference type="SAM" id="MobiDB-lite"/>
    </source>
</evidence>
<accession>A0A7M7LS49</accession>
<reference evidence="2" key="1">
    <citation type="submission" date="2021-01" db="UniProtKB">
        <authorList>
            <consortium name="EnsemblMetazoa"/>
        </authorList>
    </citation>
    <scope>IDENTIFICATION</scope>
    <source>
        <strain evidence="2">DH4</strain>
    </source>
</reference>
<dbReference type="RefSeq" id="XP_006566525.2">
    <property type="nucleotide sequence ID" value="XM_006566462.3"/>
</dbReference>
<dbReference type="PANTHER" id="PTHR13523">
    <property type="entry name" value="COILED-COIL-HELIX-COILED-COIL-HELIX DOMAIN CONTAINING 2/NUR77"/>
    <property type="match status" value="1"/>
</dbReference>
<name>A0A7M7LS49_APIME</name>
<evidence type="ECO:0000313" key="4">
    <source>
        <dbReference type="RefSeq" id="XP_006566525.2"/>
    </source>
</evidence>